<evidence type="ECO:0000256" key="2">
    <source>
        <dbReference type="ARBA" id="ARBA00009533"/>
    </source>
</evidence>
<dbReference type="InterPro" id="IPR010977">
    <property type="entry name" value="Aromatic_deC"/>
</dbReference>
<evidence type="ECO:0000256" key="7">
    <source>
        <dbReference type="RuleBase" id="RU000382"/>
    </source>
</evidence>
<feature type="modified residue" description="N6-(pyridoxal phosphate)lysine" evidence="6">
    <location>
        <position position="83"/>
    </location>
</feature>
<dbReference type="GO" id="GO:0030170">
    <property type="term" value="F:pyridoxal phosphate binding"/>
    <property type="evidence" value="ECO:0007669"/>
    <property type="project" value="InterPro"/>
</dbReference>
<dbReference type="PANTHER" id="PTHR11999">
    <property type="entry name" value="GROUP II PYRIDOXAL-5-PHOSPHATE DECARBOXYLASE"/>
    <property type="match status" value="1"/>
</dbReference>
<dbReference type="InterPro" id="IPR015421">
    <property type="entry name" value="PyrdxlP-dep_Trfase_major"/>
</dbReference>
<accession>A0A5S9R2Y7</accession>
<dbReference type="Proteomes" id="UP000430146">
    <property type="component" value="Unassembled WGS sequence"/>
</dbReference>
<evidence type="ECO:0000313" key="9">
    <source>
        <dbReference type="Proteomes" id="UP000430146"/>
    </source>
</evidence>
<dbReference type="Pfam" id="PF00282">
    <property type="entry name" value="Pyridoxal_deC"/>
    <property type="match status" value="1"/>
</dbReference>
<dbReference type="Gene3D" id="3.90.1150.10">
    <property type="entry name" value="Aspartate Aminotransferase, domain 1"/>
    <property type="match status" value="1"/>
</dbReference>
<keyword evidence="5 7" id="KW-0456">Lyase</keyword>
<evidence type="ECO:0000256" key="5">
    <source>
        <dbReference type="ARBA" id="ARBA00023239"/>
    </source>
</evidence>
<dbReference type="GO" id="GO:0019752">
    <property type="term" value="P:carboxylic acid metabolic process"/>
    <property type="evidence" value="ECO:0007669"/>
    <property type="project" value="InterPro"/>
</dbReference>
<gene>
    <name evidence="8" type="primary">panP</name>
    <name evidence="8" type="ORF">AELLOGFF_05385</name>
</gene>
<dbReference type="EC" id="4.1.1.11" evidence="8"/>
<name>A0A5S9R2Y7_MYCVN</name>
<dbReference type="PANTHER" id="PTHR11999:SF70">
    <property type="entry name" value="MIP05841P"/>
    <property type="match status" value="1"/>
</dbReference>
<dbReference type="AlphaFoldDB" id="A0A5S9R2Y7"/>
<dbReference type="InterPro" id="IPR015422">
    <property type="entry name" value="PyrdxlP-dep_Trfase_small"/>
</dbReference>
<keyword evidence="3" id="KW-0210">Decarboxylase</keyword>
<sequence>MRAESLEVMLATNVEPVVVCAQVGNVNSGSCDPIAQIVNLTHACDGWVHVDGAFGLWAAASPQYRGLVAGVERADSWATDAHKWLNVPYDCGLAIVAEPNATKAALHASTSYLTSSDGREPGDHVLEMSRRARAVPVYAALRSLGREGLSKLVEDCCHHARRLAATMAAVEGVTVLNAVVLNQVLLRFIDDATTYRVIDQVQRGGEVWLGPTVWRGKAAARVSFSNWSTNEADVDRLSAVLTHSLAEVEPES</sequence>
<reference evidence="8 9" key="1">
    <citation type="submission" date="2019-11" db="EMBL/GenBank/DDBJ databases">
        <authorList>
            <person name="Holert J."/>
        </authorList>
    </citation>
    <scope>NUCLEOTIDE SEQUENCE [LARGE SCALE GENOMIC DNA]</scope>
    <source>
        <strain evidence="8">BC8_1</strain>
    </source>
</reference>
<evidence type="ECO:0000313" key="8">
    <source>
        <dbReference type="EMBL" id="CAA0127930.1"/>
    </source>
</evidence>
<dbReference type="SUPFAM" id="SSF53383">
    <property type="entry name" value="PLP-dependent transferases"/>
    <property type="match status" value="1"/>
</dbReference>
<evidence type="ECO:0000256" key="4">
    <source>
        <dbReference type="ARBA" id="ARBA00022898"/>
    </source>
</evidence>
<dbReference type="GO" id="GO:0004068">
    <property type="term" value="F:aspartate 1-decarboxylase activity"/>
    <property type="evidence" value="ECO:0007669"/>
    <property type="project" value="UniProtKB-EC"/>
</dbReference>
<dbReference type="GO" id="GO:0004058">
    <property type="term" value="F:aromatic-L-amino-acid decarboxylase activity"/>
    <property type="evidence" value="ECO:0007669"/>
    <property type="project" value="UniProtKB-ARBA"/>
</dbReference>
<evidence type="ECO:0000256" key="3">
    <source>
        <dbReference type="ARBA" id="ARBA00022793"/>
    </source>
</evidence>
<comment type="cofactor">
    <cofactor evidence="1 6 7">
        <name>pyridoxal 5'-phosphate</name>
        <dbReference type="ChEBI" id="CHEBI:597326"/>
    </cofactor>
</comment>
<protein>
    <submittedName>
        <fullName evidence="8">Aspartate 1-decarboxylase</fullName>
        <ecNumber evidence="8">4.1.1.11</ecNumber>
    </submittedName>
</protein>
<dbReference type="InterPro" id="IPR002129">
    <property type="entry name" value="PyrdxlP-dep_de-COase"/>
</dbReference>
<dbReference type="Gene3D" id="3.40.640.10">
    <property type="entry name" value="Type I PLP-dependent aspartate aminotransferase-like (Major domain)"/>
    <property type="match status" value="1"/>
</dbReference>
<keyword evidence="9" id="KW-1185">Reference proteome</keyword>
<proteinExistence type="inferred from homology"/>
<dbReference type="InterPro" id="IPR015424">
    <property type="entry name" value="PyrdxlP-dep_Trfase"/>
</dbReference>
<organism evidence="8 9">
    <name type="scientific">Mycolicibacterium vanbaalenii</name>
    <name type="common">Mycobacterium vanbaalenii</name>
    <dbReference type="NCBI Taxonomy" id="110539"/>
    <lineage>
        <taxon>Bacteria</taxon>
        <taxon>Bacillati</taxon>
        <taxon>Actinomycetota</taxon>
        <taxon>Actinomycetes</taxon>
        <taxon>Mycobacteriales</taxon>
        <taxon>Mycobacteriaceae</taxon>
        <taxon>Mycolicibacterium</taxon>
    </lineage>
</organism>
<evidence type="ECO:0000256" key="1">
    <source>
        <dbReference type="ARBA" id="ARBA00001933"/>
    </source>
</evidence>
<evidence type="ECO:0000256" key="6">
    <source>
        <dbReference type="PIRSR" id="PIRSR602129-50"/>
    </source>
</evidence>
<dbReference type="EMBL" id="CACSIP010000032">
    <property type="protein sequence ID" value="CAA0127930.1"/>
    <property type="molecule type" value="Genomic_DNA"/>
</dbReference>
<keyword evidence="4 6" id="KW-0663">Pyridoxal phosphate</keyword>
<comment type="similarity">
    <text evidence="2 7">Belongs to the group II decarboxylase family.</text>
</comment>